<feature type="region of interest" description="Disordered" evidence="1">
    <location>
        <begin position="253"/>
        <end position="360"/>
    </location>
</feature>
<dbReference type="PANTHER" id="PTHR10264">
    <property type="entry name" value="BAND 7 PROTEIN-RELATED"/>
    <property type="match status" value="1"/>
</dbReference>
<dbReference type="InterPro" id="IPR043202">
    <property type="entry name" value="Band-7_stomatin-like"/>
</dbReference>
<dbReference type="Pfam" id="PF01145">
    <property type="entry name" value="Band_7"/>
    <property type="match status" value="1"/>
</dbReference>
<dbReference type="EMBL" id="JBHUCM010000017">
    <property type="protein sequence ID" value="MFD1539595.1"/>
    <property type="molecule type" value="Genomic_DNA"/>
</dbReference>
<evidence type="ECO:0000259" key="2">
    <source>
        <dbReference type="SMART" id="SM00244"/>
    </source>
</evidence>
<dbReference type="InterPro" id="IPR001107">
    <property type="entry name" value="Band_7"/>
</dbReference>
<dbReference type="RefSeq" id="WP_219535221.1">
    <property type="nucleotide sequence ID" value="NZ_JAHKRM010000025.1"/>
</dbReference>
<evidence type="ECO:0000313" key="4">
    <source>
        <dbReference type="Proteomes" id="UP001597097"/>
    </source>
</evidence>
<feature type="compositionally biased region" description="Basic and acidic residues" evidence="1">
    <location>
        <begin position="332"/>
        <end position="360"/>
    </location>
</feature>
<dbReference type="SMART" id="SM00244">
    <property type="entry name" value="PHB"/>
    <property type="match status" value="1"/>
</dbReference>
<feature type="compositionally biased region" description="Basic and acidic residues" evidence="1">
    <location>
        <begin position="269"/>
        <end position="284"/>
    </location>
</feature>
<name>A0ABW4GAQ5_9ACTN</name>
<keyword evidence="4" id="KW-1185">Reference proteome</keyword>
<proteinExistence type="predicted"/>
<dbReference type="PANTHER" id="PTHR10264:SF19">
    <property type="entry name" value="AT06885P-RELATED"/>
    <property type="match status" value="1"/>
</dbReference>
<gene>
    <name evidence="3" type="ORF">ACFSJ0_21255</name>
</gene>
<comment type="caution">
    <text evidence="3">The sequence shown here is derived from an EMBL/GenBank/DDBJ whole genome shotgun (WGS) entry which is preliminary data.</text>
</comment>
<evidence type="ECO:0000256" key="1">
    <source>
        <dbReference type="SAM" id="MobiDB-lite"/>
    </source>
</evidence>
<evidence type="ECO:0000313" key="3">
    <source>
        <dbReference type="EMBL" id="MFD1539595.1"/>
    </source>
</evidence>
<dbReference type="CDD" id="cd08826">
    <property type="entry name" value="SPFH_eoslipins_u1"/>
    <property type="match status" value="1"/>
</dbReference>
<reference evidence="4" key="1">
    <citation type="journal article" date="2019" name="Int. J. Syst. Evol. Microbiol.">
        <title>The Global Catalogue of Microorganisms (GCM) 10K type strain sequencing project: providing services to taxonomists for standard genome sequencing and annotation.</title>
        <authorList>
            <consortium name="The Broad Institute Genomics Platform"/>
            <consortium name="The Broad Institute Genome Sequencing Center for Infectious Disease"/>
            <person name="Wu L."/>
            <person name="Ma J."/>
        </authorList>
    </citation>
    <scope>NUCLEOTIDE SEQUENCE [LARGE SCALE GENOMIC DNA]</scope>
    <source>
        <strain evidence="4">CGMCC 1.15399</strain>
    </source>
</reference>
<sequence>MVSSILFAVLAVILLWTAFSFVRVVNQVERGIVFRFGRAQRQVREPGLAFLIPFADRMKKINVQIVTMPVPTQEGITRDNVSVRVDAVVYFRVQDPLRAAIEVQDYLFAVEQVAQTSLRSIIGKSELDDLLSNREELHRGLALMIDSPALGWGIHIDRVEIKDVQLPESMKRSMSRQAEAERERRARVITADGEFQAAQKLADASAIMSETPAALQLRLLQTVVEVAAEKTTTLIMPLPVELLRFFDRMGRDVAPGEEPAPAATSQGETARDVSSHEVSAREEAASLGSAQREEPAQLPPFHDPREVMSPAPSEVVSSEAAFQETALPETATSDRSKTADRAEMVESAEVAEHGVRLRKE</sequence>
<organism evidence="3 4">
    <name type="scientific">Nonomuraea guangzhouensis</name>
    <dbReference type="NCBI Taxonomy" id="1291555"/>
    <lineage>
        <taxon>Bacteria</taxon>
        <taxon>Bacillati</taxon>
        <taxon>Actinomycetota</taxon>
        <taxon>Actinomycetes</taxon>
        <taxon>Streptosporangiales</taxon>
        <taxon>Streptosporangiaceae</taxon>
        <taxon>Nonomuraea</taxon>
    </lineage>
</organism>
<protein>
    <submittedName>
        <fullName evidence="3">SPFH domain-containing protein</fullName>
    </submittedName>
</protein>
<dbReference type="Proteomes" id="UP001597097">
    <property type="component" value="Unassembled WGS sequence"/>
</dbReference>
<feature type="domain" description="Band 7" evidence="2">
    <location>
        <begin position="20"/>
        <end position="178"/>
    </location>
</feature>
<accession>A0ABW4GAQ5</accession>